<name>A0A8T0GY06_CERPU</name>
<dbReference type="Proteomes" id="UP000822688">
    <property type="component" value="Chromosome 8"/>
</dbReference>
<organism evidence="1 2">
    <name type="scientific">Ceratodon purpureus</name>
    <name type="common">Fire moss</name>
    <name type="synonym">Dicranum purpureum</name>
    <dbReference type="NCBI Taxonomy" id="3225"/>
    <lineage>
        <taxon>Eukaryota</taxon>
        <taxon>Viridiplantae</taxon>
        <taxon>Streptophyta</taxon>
        <taxon>Embryophyta</taxon>
        <taxon>Bryophyta</taxon>
        <taxon>Bryophytina</taxon>
        <taxon>Bryopsida</taxon>
        <taxon>Dicranidae</taxon>
        <taxon>Pseudoditrichales</taxon>
        <taxon>Ditrichaceae</taxon>
        <taxon>Ceratodon</taxon>
    </lineage>
</organism>
<evidence type="ECO:0000313" key="1">
    <source>
        <dbReference type="EMBL" id="KAG0563325.1"/>
    </source>
</evidence>
<sequence length="117" mass="13221">MGTRHLRSYQVSHAEISCINLTGNYLFKVRVKLPELGSMCPTTLFTEVVSFQGAALCYKIEFIHNLFIGRWTQIVNSNDEDSDHSEKRCSSKVEAIKEPIFRLIQGRGTIGGELKQS</sequence>
<protein>
    <submittedName>
        <fullName evidence="1">Uncharacterized protein</fullName>
    </submittedName>
</protein>
<comment type="caution">
    <text evidence="1">The sequence shown here is derived from an EMBL/GenBank/DDBJ whole genome shotgun (WGS) entry which is preliminary data.</text>
</comment>
<evidence type="ECO:0000313" key="2">
    <source>
        <dbReference type="Proteomes" id="UP000822688"/>
    </source>
</evidence>
<keyword evidence="2" id="KW-1185">Reference proteome</keyword>
<gene>
    <name evidence="1" type="ORF">KC19_8G021900</name>
</gene>
<accession>A0A8T0GY06</accession>
<dbReference type="AlphaFoldDB" id="A0A8T0GY06"/>
<dbReference type="EMBL" id="CM026429">
    <property type="protein sequence ID" value="KAG0563325.1"/>
    <property type="molecule type" value="Genomic_DNA"/>
</dbReference>
<proteinExistence type="predicted"/>
<reference evidence="1" key="1">
    <citation type="submission" date="2020-06" db="EMBL/GenBank/DDBJ databases">
        <title>WGS assembly of Ceratodon purpureus strain R40.</title>
        <authorList>
            <person name="Carey S.B."/>
            <person name="Jenkins J."/>
            <person name="Shu S."/>
            <person name="Lovell J.T."/>
            <person name="Sreedasyam A."/>
            <person name="Maumus F."/>
            <person name="Tiley G.P."/>
            <person name="Fernandez-Pozo N."/>
            <person name="Barry K."/>
            <person name="Chen C."/>
            <person name="Wang M."/>
            <person name="Lipzen A."/>
            <person name="Daum C."/>
            <person name="Saski C.A."/>
            <person name="Payton A.C."/>
            <person name="Mcbreen J.C."/>
            <person name="Conrad R.E."/>
            <person name="Kollar L.M."/>
            <person name="Olsson S."/>
            <person name="Huttunen S."/>
            <person name="Landis J.B."/>
            <person name="Wickett N.J."/>
            <person name="Johnson M.G."/>
            <person name="Rensing S.A."/>
            <person name="Grimwood J."/>
            <person name="Schmutz J."/>
            <person name="Mcdaniel S.F."/>
        </authorList>
    </citation>
    <scope>NUCLEOTIDE SEQUENCE</scope>
    <source>
        <strain evidence="1">R40</strain>
    </source>
</reference>